<keyword evidence="1" id="KW-0812">Transmembrane</keyword>
<protein>
    <submittedName>
        <fullName evidence="2">Uncharacterized protein</fullName>
    </submittedName>
</protein>
<reference evidence="2 3" key="1">
    <citation type="journal article" date="2015" name="Antonie Van Leeuwenhoek">
        <title>Pseudooceanicola atlanticus gen. nov. sp. nov., isolated from surface seawater of the Atlantic Ocean and reclassification of Oceanicola batsensis, Oceanicola marinus, Oceanicola nitratireducens, Oceanicola nanhaiensis, Oceanicola antarcticus and Oceanicola flagellatus, as Pseudooceanicola batsensis comb. nov., Pseudooceanicola marinus comb. nov., Pseudooceanicola nitratireducens comb. nov., Pseudooceanicola nanhaiensis comb. nov., Pseudooceanicola antarcticus comb. nov., and Pseudooceanicola flagellatus comb. nov.</title>
        <authorList>
            <person name="Lai Q."/>
            <person name="Li G."/>
            <person name="Liu X."/>
            <person name="Du Y."/>
            <person name="Sun F."/>
            <person name="Shao Z."/>
        </authorList>
    </citation>
    <scope>NUCLEOTIDE SEQUENCE [LARGE SCALE GENOMIC DNA]</scope>
    <source>
        <strain evidence="2 3">22II-s11g</strain>
    </source>
</reference>
<organism evidence="2 3">
    <name type="scientific">Pseudooceanicola atlanticus</name>
    <dbReference type="NCBI Taxonomy" id="1461694"/>
    <lineage>
        <taxon>Bacteria</taxon>
        <taxon>Pseudomonadati</taxon>
        <taxon>Pseudomonadota</taxon>
        <taxon>Alphaproteobacteria</taxon>
        <taxon>Rhodobacterales</taxon>
        <taxon>Paracoccaceae</taxon>
        <taxon>Pseudooceanicola</taxon>
    </lineage>
</organism>
<dbReference type="EMBL" id="AQQX01000001">
    <property type="protein sequence ID" value="KGM50360.1"/>
    <property type="molecule type" value="Genomic_DNA"/>
</dbReference>
<evidence type="ECO:0000313" key="2">
    <source>
        <dbReference type="EMBL" id="KGM50360.1"/>
    </source>
</evidence>
<evidence type="ECO:0000256" key="1">
    <source>
        <dbReference type="SAM" id="Phobius"/>
    </source>
</evidence>
<keyword evidence="3" id="KW-1185">Reference proteome</keyword>
<keyword evidence="1" id="KW-0472">Membrane</keyword>
<keyword evidence="1" id="KW-1133">Transmembrane helix</keyword>
<feature type="transmembrane region" description="Helical" evidence="1">
    <location>
        <begin position="35"/>
        <end position="54"/>
    </location>
</feature>
<evidence type="ECO:0000313" key="3">
    <source>
        <dbReference type="Proteomes" id="UP000030004"/>
    </source>
</evidence>
<dbReference type="Proteomes" id="UP000030004">
    <property type="component" value="Unassembled WGS sequence"/>
</dbReference>
<gene>
    <name evidence="2" type="ORF">ATO9_02385</name>
</gene>
<dbReference type="AlphaFoldDB" id="A0A0A0EJB0"/>
<accession>A0A0A0EJB0</accession>
<comment type="caution">
    <text evidence="2">The sequence shown here is derived from an EMBL/GenBank/DDBJ whole genome shotgun (WGS) entry which is preliminary data.</text>
</comment>
<dbReference type="eggNOG" id="ENOG5032KJA">
    <property type="taxonomic scope" value="Bacteria"/>
</dbReference>
<name>A0A0A0EJB0_9RHOB</name>
<feature type="transmembrane region" description="Helical" evidence="1">
    <location>
        <begin position="66"/>
        <end position="89"/>
    </location>
</feature>
<proteinExistence type="predicted"/>
<sequence length="112" mass="11684">MWIVLALWAVLWLGSFVYPVTLPAVGDGFLRGGNRIMAFLALQAGAMVPALAALPLRPQAGVMRWLALVPVLCGTGLIALIAITVLRAFMTDPVIPSGPAGPVTQPAPKGIE</sequence>